<proteinExistence type="predicted"/>
<evidence type="ECO:0000313" key="2">
    <source>
        <dbReference type="EMBL" id="GAA5164819.1"/>
    </source>
</evidence>
<comment type="caution">
    <text evidence="2">The sequence shown here is derived from an EMBL/GenBank/DDBJ whole genome shotgun (WGS) entry which is preliminary data.</text>
</comment>
<dbReference type="EMBL" id="BAABLD010000008">
    <property type="protein sequence ID" value="GAA5164819.1"/>
    <property type="molecule type" value="Genomic_DNA"/>
</dbReference>
<feature type="signal peptide" evidence="1">
    <location>
        <begin position="1"/>
        <end position="30"/>
    </location>
</feature>
<feature type="chain" id="PRO_5047123147" evidence="1">
    <location>
        <begin position="31"/>
        <end position="144"/>
    </location>
</feature>
<keyword evidence="1" id="KW-0732">Signal</keyword>
<dbReference type="Proteomes" id="UP001500547">
    <property type="component" value="Unassembled WGS sequence"/>
</dbReference>
<evidence type="ECO:0000313" key="3">
    <source>
        <dbReference type="Proteomes" id="UP001500547"/>
    </source>
</evidence>
<gene>
    <name evidence="2" type="ORF">GCM10025770_19370</name>
</gene>
<evidence type="ECO:0000256" key="1">
    <source>
        <dbReference type="SAM" id="SignalP"/>
    </source>
</evidence>
<accession>A0ABP9QNQ9</accession>
<protein>
    <submittedName>
        <fullName evidence="2">Uncharacterized protein</fullName>
    </submittedName>
</protein>
<name>A0ABP9QNQ9_9RHOO</name>
<sequence>MLHPMNALRHRLFVLLVSLLGCLLTVSVVAAESAPRTWVRTGSNADHSAVLTLHQRTADQATLSLEVISRSGSTTARTGTLDKVFVPIVNGVALYREAGTSPEACSIVFDFAASAVQVTQFGDCELFGVGVNSSGRYVSRARPR</sequence>
<reference evidence="3" key="1">
    <citation type="journal article" date="2019" name="Int. J. Syst. Evol. Microbiol.">
        <title>The Global Catalogue of Microorganisms (GCM) 10K type strain sequencing project: providing services to taxonomists for standard genome sequencing and annotation.</title>
        <authorList>
            <consortium name="The Broad Institute Genomics Platform"/>
            <consortium name="The Broad Institute Genome Sequencing Center for Infectious Disease"/>
            <person name="Wu L."/>
            <person name="Ma J."/>
        </authorList>
    </citation>
    <scope>NUCLEOTIDE SEQUENCE [LARGE SCALE GENOMIC DNA]</scope>
    <source>
        <strain evidence="3">JCM 18715</strain>
    </source>
</reference>
<keyword evidence="3" id="KW-1185">Reference proteome</keyword>
<organism evidence="2 3">
    <name type="scientific">Viridibacterium curvum</name>
    <dbReference type="NCBI Taxonomy" id="1101404"/>
    <lineage>
        <taxon>Bacteria</taxon>
        <taxon>Pseudomonadati</taxon>
        <taxon>Pseudomonadota</taxon>
        <taxon>Betaproteobacteria</taxon>
        <taxon>Rhodocyclales</taxon>
        <taxon>Rhodocyclaceae</taxon>
        <taxon>Viridibacterium</taxon>
    </lineage>
</organism>